<proteinExistence type="predicted"/>
<keyword evidence="3" id="KW-1185">Reference proteome</keyword>
<gene>
    <name evidence="2" type="ORF">L3X38_031903</name>
</gene>
<evidence type="ECO:0000313" key="3">
    <source>
        <dbReference type="Proteomes" id="UP001054821"/>
    </source>
</evidence>
<dbReference type="PANTHER" id="PTHR10775">
    <property type="entry name" value="OS08G0208400 PROTEIN"/>
    <property type="match status" value="1"/>
</dbReference>
<dbReference type="Pfam" id="PF13963">
    <property type="entry name" value="Transpos_assoc"/>
    <property type="match status" value="1"/>
</dbReference>
<reference evidence="2 3" key="1">
    <citation type="journal article" date="2022" name="G3 (Bethesda)">
        <title>Whole-genome sequence and methylome profiling of the almond [Prunus dulcis (Mill.) D.A. Webb] cultivar 'Nonpareil'.</title>
        <authorList>
            <person name="D'Amico-Willman K.M."/>
            <person name="Ouma W.Z."/>
            <person name="Meulia T."/>
            <person name="Sideli G.M."/>
            <person name="Gradziel T.M."/>
            <person name="Fresnedo-Ramirez J."/>
        </authorList>
    </citation>
    <scope>NUCLEOTIDE SEQUENCE [LARGE SCALE GENOMIC DNA]</scope>
    <source>
        <strain evidence="2">Clone GOH B32 T37-40</strain>
    </source>
</reference>
<dbReference type="EMBL" id="JAJFAZ020000006">
    <property type="protein sequence ID" value="KAI5322831.1"/>
    <property type="molecule type" value="Genomic_DNA"/>
</dbReference>
<dbReference type="InterPro" id="IPR029480">
    <property type="entry name" value="Transpos_assoc"/>
</dbReference>
<dbReference type="InterPro" id="IPR004242">
    <property type="entry name" value="Transposase_21"/>
</dbReference>
<feature type="domain" description="Transposase-associated" evidence="1">
    <location>
        <begin position="3"/>
        <end position="73"/>
    </location>
</feature>
<sequence>MEKSWMPAYRRSKDYEEGVEEFLRISLANAIDHGRIRCPCQKCGNTRKFTIRVIREHMYFNGFDQTYKDWIWHAKPIEINASETVNQETQTERDFFGETVDMCEGAHEHFTENPEEFKKFLEEGKKPLYPGCYKHTKLSGLIKLYNLKARHGMTDNCFADMLIELGDFLPIGQELPSSMFKAKKTLNALGLKYEKIHACFNDCILYRKKYHDLTSCPKCGLSRWKVTKKNVYRKKYHDLTSCPKCGLSRWKVAKKNVVKKGVPTNVLWYFPPIPRFKRMFKSLETSKSLTWHNEAQIKDGRLRHPADSPSWKMIDYKWPDFGSEPRNLRLALSSDGINPHSSLSSRYSC</sequence>
<dbReference type="AlphaFoldDB" id="A0AAD4VF76"/>
<organism evidence="2 3">
    <name type="scientific">Prunus dulcis</name>
    <name type="common">Almond</name>
    <name type="synonym">Amygdalus dulcis</name>
    <dbReference type="NCBI Taxonomy" id="3755"/>
    <lineage>
        <taxon>Eukaryota</taxon>
        <taxon>Viridiplantae</taxon>
        <taxon>Streptophyta</taxon>
        <taxon>Embryophyta</taxon>
        <taxon>Tracheophyta</taxon>
        <taxon>Spermatophyta</taxon>
        <taxon>Magnoliopsida</taxon>
        <taxon>eudicotyledons</taxon>
        <taxon>Gunneridae</taxon>
        <taxon>Pentapetalae</taxon>
        <taxon>rosids</taxon>
        <taxon>fabids</taxon>
        <taxon>Rosales</taxon>
        <taxon>Rosaceae</taxon>
        <taxon>Amygdaloideae</taxon>
        <taxon>Amygdaleae</taxon>
        <taxon>Prunus</taxon>
    </lineage>
</organism>
<evidence type="ECO:0000313" key="2">
    <source>
        <dbReference type="EMBL" id="KAI5322831.1"/>
    </source>
</evidence>
<dbReference type="Pfam" id="PF02992">
    <property type="entry name" value="Transposase_21"/>
    <property type="match status" value="1"/>
</dbReference>
<protein>
    <recommendedName>
        <fullName evidence="1">Transposase-associated domain-containing protein</fullName>
    </recommendedName>
</protein>
<name>A0AAD4VF76_PRUDU</name>
<comment type="caution">
    <text evidence="2">The sequence shown here is derived from an EMBL/GenBank/DDBJ whole genome shotgun (WGS) entry which is preliminary data.</text>
</comment>
<accession>A0AAD4VF76</accession>
<evidence type="ECO:0000259" key="1">
    <source>
        <dbReference type="Pfam" id="PF13963"/>
    </source>
</evidence>
<dbReference type="PANTHER" id="PTHR10775:SF188">
    <property type="entry name" value="TRANSPOSASE-ASSOCIATED DOMAIN-CONTAINING PROTEIN"/>
    <property type="match status" value="1"/>
</dbReference>
<dbReference type="Proteomes" id="UP001054821">
    <property type="component" value="Chromosome 6"/>
</dbReference>